<dbReference type="Proteomes" id="UP000234331">
    <property type="component" value="Unassembled WGS sequence"/>
</dbReference>
<feature type="domain" description="NAD-dependent epimerase/dehydratase" evidence="1">
    <location>
        <begin position="4"/>
        <end position="230"/>
    </location>
</feature>
<dbReference type="Pfam" id="PF01370">
    <property type="entry name" value="Epimerase"/>
    <property type="match status" value="1"/>
</dbReference>
<dbReference type="AlphaFoldDB" id="A0A2I2KLJ8"/>
<sequence length="330" mass="34816">MRLFITGGSGLTGANLCVTALQRGHTVTTMVRDPASASFLTDAGCRVVTGDLANLDALADGMTGADAVINSAAVIGGTWSTAGPDDYDRANYQGVVNVLDVAERAASHPRCVMISTAAILDMSHTMTEISPLQPIVHGPTTYTPAKLSAYYLTMHRASRGLHACTVVPSGIYGPSPLVDRALAATSFNSSLLGALRGEFDGYLDMPLPWVFVQDVADIVLAAAEQGRPGARYLAIGSSDDLRSLPDLCNQINDLAGVAHRVRAIRPQDEPERFGAMTRFSEHTYADPPIDASVTNKELGITSTPVAEGLRRTLDWLRAAGRVPGSGRVPG</sequence>
<dbReference type="PANTHER" id="PTHR48079">
    <property type="entry name" value="PROTEIN YEEZ"/>
    <property type="match status" value="1"/>
</dbReference>
<organism evidence="2 3">
    <name type="scientific">Frankia canadensis</name>
    <dbReference type="NCBI Taxonomy" id="1836972"/>
    <lineage>
        <taxon>Bacteria</taxon>
        <taxon>Bacillati</taxon>
        <taxon>Actinomycetota</taxon>
        <taxon>Actinomycetes</taxon>
        <taxon>Frankiales</taxon>
        <taxon>Frankiaceae</taxon>
        <taxon>Frankia</taxon>
    </lineage>
</organism>
<evidence type="ECO:0000259" key="1">
    <source>
        <dbReference type="Pfam" id="PF01370"/>
    </source>
</evidence>
<dbReference type="EMBL" id="FZMO01000051">
    <property type="protein sequence ID" value="SNQ46542.1"/>
    <property type="molecule type" value="Genomic_DNA"/>
</dbReference>
<dbReference type="SUPFAM" id="SSF51735">
    <property type="entry name" value="NAD(P)-binding Rossmann-fold domains"/>
    <property type="match status" value="1"/>
</dbReference>
<dbReference type="GO" id="GO:0004029">
    <property type="term" value="F:aldehyde dehydrogenase (NAD+) activity"/>
    <property type="evidence" value="ECO:0007669"/>
    <property type="project" value="TreeGrafter"/>
</dbReference>
<keyword evidence="3" id="KW-1185">Reference proteome</keyword>
<dbReference type="OrthoDB" id="9787292at2"/>
<dbReference type="RefSeq" id="WP_101830545.1">
    <property type="nucleotide sequence ID" value="NZ_FZMO01000051.1"/>
</dbReference>
<evidence type="ECO:0000313" key="2">
    <source>
        <dbReference type="EMBL" id="SNQ46542.1"/>
    </source>
</evidence>
<dbReference type="InterPro" id="IPR051783">
    <property type="entry name" value="NAD(P)-dependent_oxidoreduct"/>
</dbReference>
<name>A0A2I2KLJ8_9ACTN</name>
<evidence type="ECO:0000313" key="3">
    <source>
        <dbReference type="Proteomes" id="UP000234331"/>
    </source>
</evidence>
<dbReference type="InterPro" id="IPR036291">
    <property type="entry name" value="NAD(P)-bd_dom_sf"/>
</dbReference>
<proteinExistence type="predicted"/>
<dbReference type="InterPro" id="IPR001509">
    <property type="entry name" value="Epimerase_deHydtase"/>
</dbReference>
<gene>
    <name evidence="2" type="ORF">FRACA_1440006</name>
</gene>
<dbReference type="PANTHER" id="PTHR48079:SF6">
    <property type="entry name" value="NAD(P)-BINDING DOMAIN-CONTAINING PROTEIN-RELATED"/>
    <property type="match status" value="1"/>
</dbReference>
<dbReference type="GO" id="GO:0005737">
    <property type="term" value="C:cytoplasm"/>
    <property type="evidence" value="ECO:0007669"/>
    <property type="project" value="TreeGrafter"/>
</dbReference>
<dbReference type="Gene3D" id="3.40.50.720">
    <property type="entry name" value="NAD(P)-binding Rossmann-like Domain"/>
    <property type="match status" value="1"/>
</dbReference>
<protein>
    <submittedName>
        <fullName evidence="2">Putative Dihydroflavonol 4-reductase</fullName>
    </submittedName>
</protein>
<accession>A0A2I2KLJ8</accession>
<reference evidence="2 3" key="1">
    <citation type="submission" date="2017-06" db="EMBL/GenBank/DDBJ databases">
        <authorList>
            <person name="Kim H.J."/>
            <person name="Triplett B.A."/>
        </authorList>
    </citation>
    <scope>NUCLEOTIDE SEQUENCE [LARGE SCALE GENOMIC DNA]</scope>
    <source>
        <strain evidence="2">FRACA_ARgP5</strain>
    </source>
</reference>